<sequence>MNTFSITTRLTTKEYARIMFVGLYKKPGFILATILGLYFAITVILDYLNTIDWYSETPTFEIACGAFLLLAPTLIVFIAVRQFTSNPSFQNEIIYTFSDNGVACQGLTFKSEFLWTHIIKQKELGKFLILYHNKKFGNFIDKTKLTTEQLNFIKSKVRQT</sequence>
<feature type="transmembrane region" description="Helical" evidence="1">
    <location>
        <begin position="29"/>
        <end position="48"/>
    </location>
</feature>
<evidence type="ECO:0000256" key="1">
    <source>
        <dbReference type="SAM" id="Phobius"/>
    </source>
</evidence>
<keyword evidence="1" id="KW-0812">Transmembrane</keyword>
<feature type="domain" description="YcxB-like C-terminal" evidence="2">
    <location>
        <begin position="97"/>
        <end position="154"/>
    </location>
</feature>
<comment type="caution">
    <text evidence="3">The sequence shown here is derived from an EMBL/GenBank/DDBJ whole genome shotgun (WGS) entry which is preliminary data.</text>
</comment>
<evidence type="ECO:0000259" key="2">
    <source>
        <dbReference type="Pfam" id="PF14317"/>
    </source>
</evidence>
<feature type="transmembrane region" description="Helical" evidence="1">
    <location>
        <begin position="60"/>
        <end position="80"/>
    </location>
</feature>
<dbReference type="InterPro" id="IPR025588">
    <property type="entry name" value="YcxB-like_C"/>
</dbReference>
<keyword evidence="4" id="KW-1185">Reference proteome</keyword>
<dbReference type="Pfam" id="PF14317">
    <property type="entry name" value="YcxB"/>
    <property type="match status" value="1"/>
</dbReference>
<accession>A0ABX3NY28</accession>
<gene>
    <name evidence="3" type="ORF">A4D02_28595</name>
</gene>
<evidence type="ECO:0000313" key="3">
    <source>
        <dbReference type="EMBL" id="OQP49554.1"/>
    </source>
</evidence>
<keyword evidence="1" id="KW-1133">Transmembrane helix</keyword>
<keyword evidence="1" id="KW-0472">Membrane</keyword>
<protein>
    <recommendedName>
        <fullName evidence="2">YcxB-like C-terminal domain-containing protein</fullName>
    </recommendedName>
</protein>
<organism evidence="3 4">
    <name type="scientific">Niastella koreensis</name>
    <dbReference type="NCBI Taxonomy" id="354356"/>
    <lineage>
        <taxon>Bacteria</taxon>
        <taxon>Pseudomonadati</taxon>
        <taxon>Bacteroidota</taxon>
        <taxon>Chitinophagia</taxon>
        <taxon>Chitinophagales</taxon>
        <taxon>Chitinophagaceae</taxon>
        <taxon>Niastella</taxon>
    </lineage>
</organism>
<dbReference type="RefSeq" id="WP_014220055.1">
    <property type="nucleotide sequence ID" value="NZ_LWBO01000010.1"/>
</dbReference>
<evidence type="ECO:0000313" key="4">
    <source>
        <dbReference type="Proteomes" id="UP000192277"/>
    </source>
</evidence>
<proteinExistence type="predicted"/>
<dbReference type="Proteomes" id="UP000192277">
    <property type="component" value="Unassembled WGS sequence"/>
</dbReference>
<dbReference type="EMBL" id="LWBO01000010">
    <property type="protein sequence ID" value="OQP49554.1"/>
    <property type="molecule type" value="Genomic_DNA"/>
</dbReference>
<reference evidence="3 4" key="1">
    <citation type="submission" date="2016-04" db="EMBL/GenBank/DDBJ databases">
        <authorList>
            <person name="Chen L."/>
            <person name="Zhuang W."/>
            <person name="Wang G."/>
        </authorList>
    </citation>
    <scope>NUCLEOTIDE SEQUENCE [LARGE SCALE GENOMIC DNA]</scope>
    <source>
        <strain evidence="4">GR20</strain>
    </source>
</reference>
<name>A0ABX3NY28_9BACT</name>